<dbReference type="PANTHER" id="PTHR12231:SF253">
    <property type="entry name" value="DPR-INTERACTING PROTEIN ETA, ISOFORM B-RELATED"/>
    <property type="match status" value="1"/>
</dbReference>
<keyword evidence="3" id="KW-0732">Signal</keyword>
<keyword evidence="2" id="KW-1003">Cell membrane</keyword>
<dbReference type="FunFam" id="2.60.40.10:FF:000328">
    <property type="entry name" value="CLUMA_CG000981, isoform A"/>
    <property type="match status" value="1"/>
</dbReference>
<dbReference type="GO" id="GO:0043005">
    <property type="term" value="C:neuron projection"/>
    <property type="evidence" value="ECO:0007669"/>
    <property type="project" value="TreeGrafter"/>
</dbReference>
<organism evidence="11 12">
    <name type="scientific">Romanomermis culicivorax</name>
    <name type="common">Nematode worm</name>
    <dbReference type="NCBI Taxonomy" id="13658"/>
    <lineage>
        <taxon>Eukaryota</taxon>
        <taxon>Metazoa</taxon>
        <taxon>Ecdysozoa</taxon>
        <taxon>Nematoda</taxon>
        <taxon>Enoplea</taxon>
        <taxon>Dorylaimia</taxon>
        <taxon>Mermithida</taxon>
        <taxon>Mermithoidea</taxon>
        <taxon>Mermithidae</taxon>
        <taxon>Romanomermis</taxon>
    </lineage>
</organism>
<dbReference type="SMART" id="SM00409">
    <property type="entry name" value="IG"/>
    <property type="match status" value="3"/>
</dbReference>
<keyword evidence="11" id="KW-1185">Reference proteome</keyword>
<dbReference type="InterPro" id="IPR013783">
    <property type="entry name" value="Ig-like_fold"/>
</dbReference>
<dbReference type="InterPro" id="IPR028928">
    <property type="entry name" value="CC2D2AN-C2"/>
</dbReference>
<feature type="compositionally biased region" description="Basic and acidic residues" evidence="9">
    <location>
        <begin position="444"/>
        <end position="457"/>
    </location>
</feature>
<keyword evidence="8" id="KW-0393">Immunoglobulin domain</keyword>
<dbReference type="SUPFAM" id="SSF48726">
    <property type="entry name" value="Immunoglobulin"/>
    <property type="match status" value="3"/>
</dbReference>
<keyword evidence="7" id="KW-0325">Glycoprotein</keyword>
<dbReference type="PROSITE" id="PS50835">
    <property type="entry name" value="IG_LIKE"/>
    <property type="match status" value="2"/>
</dbReference>
<evidence type="ECO:0000313" key="12">
    <source>
        <dbReference type="WBParaSite" id="nRc.2.0.1.t45366-RA"/>
    </source>
</evidence>
<evidence type="ECO:0000256" key="5">
    <source>
        <dbReference type="ARBA" id="ARBA00023136"/>
    </source>
</evidence>
<feature type="domain" description="Ig-like" evidence="10">
    <location>
        <begin position="122"/>
        <end position="203"/>
    </location>
</feature>
<dbReference type="InterPro" id="IPR003598">
    <property type="entry name" value="Ig_sub2"/>
</dbReference>
<protein>
    <submittedName>
        <fullName evidence="12">Ig-like domain-containing protein</fullName>
    </submittedName>
</protein>
<keyword evidence="5" id="KW-0472">Membrane</keyword>
<keyword evidence="4" id="KW-0677">Repeat</keyword>
<feature type="domain" description="Ig-like" evidence="10">
    <location>
        <begin position="231"/>
        <end position="367"/>
    </location>
</feature>
<dbReference type="GO" id="GO:0005886">
    <property type="term" value="C:plasma membrane"/>
    <property type="evidence" value="ECO:0007669"/>
    <property type="project" value="UniProtKB-SubCell"/>
</dbReference>
<dbReference type="InterPro" id="IPR007110">
    <property type="entry name" value="Ig-like_dom"/>
</dbReference>
<dbReference type="InterPro" id="IPR003599">
    <property type="entry name" value="Ig_sub"/>
</dbReference>
<dbReference type="AlphaFoldDB" id="A0A915L3P7"/>
<sequence>MGIMAERRMPRLNLHINLNATESRSDNYNQFWTYYKQGRTSQKVAFLKSDPLSLISMEHKIFAPAGRVTKKYRIEYRRDLTKHYWSLIVNDVQNEDGGGYICQVDRDAQMSQIAFLNLKIPPSIDSIRSSHDTFIKENQKVTLTCLASGLPRPKVTWKRWDVQTTTDFSTEDSNNQKFSVANFTIPEVVRSDMGNYVCLADNGVMPSDGWTVKLHEHIHKNRLQSVDVIAPEVKSFVDQLEVYPGQTIELKCRISGYPRPLIYWYFDDEPISPLYEKSEFAKNEEESKDIDGEADILNFNARIKNAKKSKDRRRRRWKNSGTLDKNEFAYEFLDVLTIENFSERDFGNYSCVADNNLGKAAANITVSRVTTKSTEHTPYARDQRPNIFYEHEDERRDFSMKPALRNINEKTIEAKLLMKSTNGVPNLWLQSGISDQILDQHQPTLDHEQSSIEDKKSLSRLSSNETETMRDKIRSRFKKVLDDEDQRLENALNQSLMLNLPSHEEQVDFFTKNFDESKTVSKNDWPLTKFCSAGIMTANANPLLREKDEENQGIFVPEDPTNIEIYDSAMIQRLNNQSQTSKFIQGQRHYFRNGPLILSHYFSAPYSMETFDNELFYQKMSNLISNRRRCKRVPSFHRPLDRSQMKMEICSRLSITWSPFDAILKQATFSKQAGHNSVLALEERLGILQDDQLNKELKDGETIIKPEDLSPETDLFDLTPLLSEDGDVTAVEKCSRDEKQRRKDLSKRKLWIKIFFNETEVAITTPKTINGDFYVSFANWYELKVYERPKSLKLEDTVATRILTFLQNKFRNDTQHLMETDGFTNKKLADIYLPIPKSNHFIDPNSDEKQIKFQEIEFGSTLIEKTNNASVGCGIAFELDDQVKLFLNMNAILQYSVLWTKDKSGRILAPPNEPE</sequence>
<evidence type="ECO:0000256" key="1">
    <source>
        <dbReference type="ARBA" id="ARBA00004236"/>
    </source>
</evidence>
<feature type="region of interest" description="Disordered" evidence="9">
    <location>
        <begin position="441"/>
        <end position="467"/>
    </location>
</feature>
<evidence type="ECO:0000256" key="4">
    <source>
        <dbReference type="ARBA" id="ARBA00022737"/>
    </source>
</evidence>
<comment type="subcellular location">
    <subcellularLocation>
        <location evidence="1">Cell membrane</location>
    </subcellularLocation>
</comment>
<dbReference type="Proteomes" id="UP000887565">
    <property type="component" value="Unplaced"/>
</dbReference>
<dbReference type="Pfam" id="PF15625">
    <property type="entry name" value="CC2D2AN-C2"/>
    <property type="match status" value="1"/>
</dbReference>
<evidence type="ECO:0000259" key="10">
    <source>
        <dbReference type="PROSITE" id="PS50835"/>
    </source>
</evidence>
<reference evidence="12" key="1">
    <citation type="submission" date="2022-11" db="UniProtKB">
        <authorList>
            <consortium name="WormBaseParasite"/>
        </authorList>
    </citation>
    <scope>IDENTIFICATION</scope>
</reference>
<evidence type="ECO:0000256" key="2">
    <source>
        <dbReference type="ARBA" id="ARBA00022475"/>
    </source>
</evidence>
<evidence type="ECO:0000256" key="9">
    <source>
        <dbReference type="SAM" id="MobiDB-lite"/>
    </source>
</evidence>
<dbReference type="InterPro" id="IPR036179">
    <property type="entry name" value="Ig-like_dom_sf"/>
</dbReference>
<proteinExistence type="predicted"/>
<evidence type="ECO:0000256" key="7">
    <source>
        <dbReference type="ARBA" id="ARBA00023180"/>
    </source>
</evidence>
<dbReference type="InterPro" id="IPR051170">
    <property type="entry name" value="Neural/epithelial_adhesion"/>
</dbReference>
<dbReference type="SMART" id="SM00408">
    <property type="entry name" value="IGc2"/>
    <property type="match status" value="2"/>
</dbReference>
<dbReference type="Gene3D" id="2.60.40.10">
    <property type="entry name" value="Immunoglobulins"/>
    <property type="match status" value="3"/>
</dbReference>
<dbReference type="WBParaSite" id="nRc.2.0.1.t45366-RA">
    <property type="protein sequence ID" value="nRc.2.0.1.t45366-RA"/>
    <property type="gene ID" value="nRc.2.0.1.g45366"/>
</dbReference>
<evidence type="ECO:0000256" key="8">
    <source>
        <dbReference type="ARBA" id="ARBA00023319"/>
    </source>
</evidence>
<evidence type="ECO:0000256" key="3">
    <source>
        <dbReference type="ARBA" id="ARBA00022729"/>
    </source>
</evidence>
<name>A0A915L3P7_ROMCU</name>
<dbReference type="PANTHER" id="PTHR12231">
    <property type="entry name" value="CTX-RELATED TYPE I TRANSMEMBRANE PROTEIN"/>
    <property type="match status" value="1"/>
</dbReference>
<accession>A0A915L3P7</accession>
<keyword evidence="6" id="KW-1015">Disulfide bond</keyword>
<evidence type="ECO:0000256" key="6">
    <source>
        <dbReference type="ARBA" id="ARBA00023157"/>
    </source>
</evidence>
<dbReference type="Pfam" id="PF13927">
    <property type="entry name" value="Ig_3"/>
    <property type="match status" value="2"/>
</dbReference>
<evidence type="ECO:0000313" key="11">
    <source>
        <dbReference type="Proteomes" id="UP000887565"/>
    </source>
</evidence>